<comment type="caution">
    <text evidence="1">The sequence shown here is derived from an EMBL/GenBank/DDBJ whole genome shotgun (WGS) entry which is preliminary data.</text>
</comment>
<sequence>METKKEFFKKVDFTKKLQNGLTTLVSQKLLCIAWYGNAVSNKKIKILWLYVKNKKEAAAVFSDQNRAVFFADEEVLVVLLDEDDVTKHKKLNSPFIHLNLSKAEVMYTDDETAMLSDYYFWEHFKKFKERYIERQQLLKSYTDDFIKDELEGSCYLFLKGYEKELETLELLFLGAVNVKGSLTERLLIIEKICPLLKSVFVKQGSDTFYLLEQQSLSDAGIYDDWGKALKKAQKKIKKIILQIFEELDKNKQIVSLQQQDTVPFKYSDHLKQLQSSEEVEEIFLFHETVSYLGNKTVRCFYLLLITKEKVSKPLQEIIREIETADDEVQFAIIAHNRFYIQYNVYVQQGFYKKVCKSGNRIHTSGYQPAIHWRNNWYSDYHENLFEIKYSTKNIANFVDNTILVTEDYLEIPSKKLRECFVCTLQIYILYYLDYVPNSKNINTLLQLVRYAGITNEEFEQLVQNIKPLLFNDEVDRNKVREKNIRLQGQMLQNLQSFFRIINLSQAEIE</sequence>
<name>A0A3P1B5S7_9FLAO</name>
<evidence type="ECO:0000313" key="2">
    <source>
        <dbReference type="Proteomes" id="UP000268372"/>
    </source>
</evidence>
<dbReference type="OrthoDB" id="1231908at2"/>
<reference evidence="1 2" key="1">
    <citation type="submission" date="2018-11" db="EMBL/GenBank/DDBJ databases">
        <title>Flavobacterium sp. nov., YIM 102796 draft genome.</title>
        <authorList>
            <person name="Li G."/>
            <person name="Jiang Y."/>
        </authorList>
    </citation>
    <scope>NUCLEOTIDE SEQUENCE [LARGE SCALE GENOMIC DNA]</scope>
    <source>
        <strain evidence="1 2">YIM 102796</strain>
    </source>
</reference>
<proteinExistence type="predicted"/>
<accession>A0A3P1B5S7</accession>
<organism evidence="1 2">
    <name type="scientific">Paenimyroides viscosum</name>
    <dbReference type="NCBI Taxonomy" id="2488729"/>
    <lineage>
        <taxon>Bacteria</taxon>
        <taxon>Pseudomonadati</taxon>
        <taxon>Bacteroidota</taxon>
        <taxon>Flavobacteriia</taxon>
        <taxon>Flavobacteriales</taxon>
        <taxon>Flavobacteriaceae</taxon>
        <taxon>Paenimyroides</taxon>
    </lineage>
</organism>
<gene>
    <name evidence="1" type="ORF">EG242_02605</name>
</gene>
<protein>
    <submittedName>
        <fullName evidence="1">Uncharacterized protein</fullName>
    </submittedName>
</protein>
<evidence type="ECO:0000313" key="1">
    <source>
        <dbReference type="EMBL" id="RRA96507.1"/>
    </source>
</evidence>
<dbReference type="RefSeq" id="WP_124898362.1">
    <property type="nucleotide sequence ID" value="NZ_RQTJ01000003.1"/>
</dbReference>
<keyword evidence="2" id="KW-1185">Reference proteome</keyword>
<dbReference type="Proteomes" id="UP000268372">
    <property type="component" value="Unassembled WGS sequence"/>
</dbReference>
<dbReference type="AlphaFoldDB" id="A0A3P1B5S7"/>
<dbReference type="EMBL" id="RQTJ01000003">
    <property type="protein sequence ID" value="RRA96507.1"/>
    <property type="molecule type" value="Genomic_DNA"/>
</dbReference>